<dbReference type="InterPro" id="IPR019920">
    <property type="entry name" value="F420-binding_dom_put"/>
</dbReference>
<keyword evidence="1" id="KW-0560">Oxidoreductase</keyword>
<dbReference type="Proteomes" id="UP000032234">
    <property type="component" value="Chromosome"/>
</dbReference>
<keyword evidence="4" id="KW-1185">Reference proteome</keyword>
<evidence type="ECO:0000313" key="3">
    <source>
        <dbReference type="EMBL" id="AJP02707.1"/>
    </source>
</evidence>
<dbReference type="Gene3D" id="2.30.110.10">
    <property type="entry name" value="Electron Transport, Fmn-binding Protein, Chain A"/>
    <property type="match status" value="1"/>
</dbReference>
<dbReference type="EMBL" id="CP010849">
    <property type="protein sequence ID" value="AJP02707.1"/>
    <property type="molecule type" value="Genomic_DNA"/>
</dbReference>
<dbReference type="PANTHER" id="PTHR35176:SF1">
    <property type="entry name" value="F420H(2)-DEPENDENT BILIVERDIN REDUCTASE"/>
    <property type="match status" value="1"/>
</dbReference>
<accession>A0A0C5FRP0</accession>
<feature type="domain" description="Pyridoxamine 5'-phosphate oxidase N-terminal" evidence="2">
    <location>
        <begin position="19"/>
        <end position="133"/>
    </location>
</feature>
<dbReference type="OrthoDB" id="4551790at2"/>
<dbReference type="SUPFAM" id="SSF50475">
    <property type="entry name" value="FMN-binding split barrel"/>
    <property type="match status" value="1"/>
</dbReference>
<organism evidence="3 4">
    <name type="scientific">Streptomyces cyaneogriseus subsp. noncyanogenus</name>
    <dbReference type="NCBI Taxonomy" id="477245"/>
    <lineage>
        <taxon>Bacteria</taxon>
        <taxon>Bacillati</taxon>
        <taxon>Actinomycetota</taxon>
        <taxon>Actinomycetes</taxon>
        <taxon>Kitasatosporales</taxon>
        <taxon>Streptomycetaceae</taxon>
        <taxon>Streptomyces</taxon>
    </lineage>
</organism>
<gene>
    <name evidence="3" type="ORF">TU94_15660</name>
</gene>
<evidence type="ECO:0000256" key="1">
    <source>
        <dbReference type="ARBA" id="ARBA00023002"/>
    </source>
</evidence>
<dbReference type="Pfam" id="PF01243">
    <property type="entry name" value="PNPOx_N"/>
    <property type="match status" value="1"/>
</dbReference>
<name>A0A0C5FRP0_9ACTN</name>
<protein>
    <submittedName>
        <fullName evidence="3">Nitrilase</fullName>
    </submittedName>
</protein>
<dbReference type="AlphaFoldDB" id="A0A0C5FRP0"/>
<dbReference type="HOGENOM" id="CLU_134364_0_0_11"/>
<dbReference type="PATRIC" id="fig|477245.3.peg.3317"/>
<dbReference type="RefSeq" id="WP_044382506.1">
    <property type="nucleotide sequence ID" value="NZ_CP010849.1"/>
</dbReference>
<dbReference type="STRING" id="477245.TU94_15660"/>
<dbReference type="NCBIfam" id="TIGR03618">
    <property type="entry name" value="Rv1155_F420"/>
    <property type="match status" value="1"/>
</dbReference>
<dbReference type="GO" id="GO:0016627">
    <property type="term" value="F:oxidoreductase activity, acting on the CH-CH group of donors"/>
    <property type="evidence" value="ECO:0007669"/>
    <property type="project" value="TreeGrafter"/>
</dbReference>
<dbReference type="KEGG" id="scw:TU94_15660"/>
<dbReference type="GO" id="GO:0070967">
    <property type="term" value="F:coenzyme F420 binding"/>
    <property type="evidence" value="ECO:0007669"/>
    <property type="project" value="TreeGrafter"/>
</dbReference>
<proteinExistence type="predicted"/>
<dbReference type="InterPro" id="IPR052019">
    <property type="entry name" value="F420H2_bilvrd_red/Heme_oxyg"/>
</dbReference>
<evidence type="ECO:0000259" key="2">
    <source>
        <dbReference type="Pfam" id="PF01243"/>
    </source>
</evidence>
<reference evidence="3 4" key="1">
    <citation type="submission" date="2015-02" db="EMBL/GenBank/DDBJ databases">
        <title>Genome sequence of thermotolerant Streptomyces cyaneogriseus subsp. Noncyanogenus NMWT1, the producer of nematocidal antibiotics nemadectin.</title>
        <authorList>
            <person name="Wang H."/>
            <person name="Li C."/>
            <person name="Xiang W."/>
            <person name="Wang X."/>
        </authorList>
    </citation>
    <scope>NUCLEOTIDE SEQUENCE [LARGE SCALE GENOMIC DNA]</scope>
    <source>
        <strain evidence="3 4">NMWT 1</strain>
    </source>
</reference>
<sequence>MATTYSVDPAEPDAPYLLFWQERHLATLTTLRPDGTPHVVPVGVTYDPGARLARVIANNSSAKVRNVLTAGPEGMPAAVCQVDGRRWATLEGRARVRTEPERVAEAERRYAERYGRQPSPNPSRVVIEIALERAMGRG</sequence>
<dbReference type="PANTHER" id="PTHR35176">
    <property type="entry name" value="HEME OXYGENASE HI_0854-RELATED"/>
    <property type="match status" value="1"/>
</dbReference>
<dbReference type="InterPro" id="IPR012349">
    <property type="entry name" value="Split_barrel_FMN-bd"/>
</dbReference>
<dbReference type="InterPro" id="IPR011576">
    <property type="entry name" value="Pyridox_Oxase_N"/>
</dbReference>
<evidence type="ECO:0000313" key="4">
    <source>
        <dbReference type="Proteomes" id="UP000032234"/>
    </source>
</evidence>
<dbReference type="GO" id="GO:0005829">
    <property type="term" value="C:cytosol"/>
    <property type="evidence" value="ECO:0007669"/>
    <property type="project" value="TreeGrafter"/>
</dbReference>